<dbReference type="PROSITE" id="PS00678">
    <property type="entry name" value="WD_REPEATS_1"/>
    <property type="match status" value="2"/>
</dbReference>
<comment type="similarity">
    <text evidence="1">Belongs to the WD repeat WDR48 family.</text>
</comment>
<feature type="region of interest" description="Disordered" evidence="5">
    <location>
        <begin position="435"/>
        <end position="459"/>
    </location>
</feature>
<dbReference type="PANTHER" id="PTHR19862">
    <property type="entry name" value="WD REPEAT-CONTAINING PROTEIN 48"/>
    <property type="match status" value="1"/>
</dbReference>
<dbReference type="CDD" id="cd00200">
    <property type="entry name" value="WD40"/>
    <property type="match status" value="1"/>
</dbReference>
<evidence type="ECO:0000313" key="7">
    <source>
        <dbReference type="Proteomes" id="UP000037751"/>
    </source>
</evidence>
<dbReference type="OrthoDB" id="2421129at2759"/>
<feature type="compositionally biased region" description="Polar residues" evidence="5">
    <location>
        <begin position="436"/>
        <end position="457"/>
    </location>
</feature>
<dbReference type="VEuPathDB" id="FungiDB:Malapachy_1551"/>
<dbReference type="SMART" id="SM00320">
    <property type="entry name" value="WD40"/>
    <property type="match status" value="7"/>
</dbReference>
<organism evidence="6 7">
    <name type="scientific">Malassezia pachydermatis</name>
    <dbReference type="NCBI Taxonomy" id="77020"/>
    <lineage>
        <taxon>Eukaryota</taxon>
        <taxon>Fungi</taxon>
        <taxon>Dikarya</taxon>
        <taxon>Basidiomycota</taxon>
        <taxon>Ustilaginomycotina</taxon>
        <taxon>Malasseziomycetes</taxon>
        <taxon>Malasseziales</taxon>
        <taxon>Malasseziaceae</taxon>
        <taxon>Malassezia</taxon>
    </lineage>
</organism>
<dbReference type="Gene3D" id="2.130.10.10">
    <property type="entry name" value="YVTN repeat-like/Quinoprotein amine dehydrogenase"/>
    <property type="match status" value="2"/>
</dbReference>
<feature type="repeat" description="WD" evidence="4">
    <location>
        <begin position="186"/>
        <end position="227"/>
    </location>
</feature>
<dbReference type="GeneID" id="28727930"/>
<dbReference type="PRINTS" id="PR00320">
    <property type="entry name" value="GPROTEINBRPT"/>
</dbReference>
<feature type="compositionally biased region" description="Basic residues" evidence="5">
    <location>
        <begin position="745"/>
        <end position="756"/>
    </location>
</feature>
<dbReference type="GO" id="GO:0043130">
    <property type="term" value="F:ubiquitin binding"/>
    <property type="evidence" value="ECO:0007669"/>
    <property type="project" value="TreeGrafter"/>
</dbReference>
<reference evidence="6 7" key="1">
    <citation type="submission" date="2015-07" db="EMBL/GenBank/DDBJ databases">
        <title>Draft Genome Sequence of Malassezia furfur CBS1878 and Malassezia pachydermatis CBS1879.</title>
        <authorList>
            <person name="Triana S."/>
            <person name="Ohm R."/>
            <person name="Gonzalez A."/>
            <person name="DeCock H."/>
            <person name="Restrepo S."/>
            <person name="Celis A."/>
        </authorList>
    </citation>
    <scope>NUCLEOTIDE SEQUENCE [LARGE SCALE GENOMIC DNA]</scope>
    <source>
        <strain evidence="6 7">CBS 1879</strain>
    </source>
</reference>
<evidence type="ECO:0000313" key="6">
    <source>
        <dbReference type="EMBL" id="KOS13184.1"/>
    </source>
</evidence>
<dbReference type="PROSITE" id="PS50082">
    <property type="entry name" value="WD_REPEATS_2"/>
    <property type="match status" value="3"/>
</dbReference>
<dbReference type="EMBL" id="LGAV01000007">
    <property type="protein sequence ID" value="KOS13184.1"/>
    <property type="molecule type" value="Genomic_DNA"/>
</dbReference>
<evidence type="ECO:0000256" key="5">
    <source>
        <dbReference type="SAM" id="MobiDB-lite"/>
    </source>
</evidence>
<dbReference type="SUPFAM" id="SSF50978">
    <property type="entry name" value="WD40 repeat-like"/>
    <property type="match status" value="1"/>
</dbReference>
<dbReference type="InterPro" id="IPR036322">
    <property type="entry name" value="WD40_repeat_dom_sf"/>
</dbReference>
<dbReference type="GO" id="GO:0000724">
    <property type="term" value="P:double-strand break repair via homologous recombination"/>
    <property type="evidence" value="ECO:0007669"/>
    <property type="project" value="TreeGrafter"/>
</dbReference>
<dbReference type="InterPro" id="IPR001680">
    <property type="entry name" value="WD40_rpt"/>
</dbReference>
<keyword evidence="7" id="KW-1185">Reference proteome</keyword>
<name>A0A0M8MS20_9BASI</name>
<accession>A0A0M8MS20</accession>
<dbReference type="InterPro" id="IPR021772">
    <property type="entry name" value="WDR48/Bun107"/>
</dbReference>
<gene>
    <name evidence="6" type="ORF">Malapachy_1551</name>
</gene>
<dbReference type="Pfam" id="PF00400">
    <property type="entry name" value="WD40"/>
    <property type="match status" value="4"/>
</dbReference>
<evidence type="ECO:0000256" key="3">
    <source>
        <dbReference type="ARBA" id="ARBA00022737"/>
    </source>
</evidence>
<dbReference type="PANTHER" id="PTHR19862:SF14">
    <property type="entry name" value="WD REPEAT-CONTAINING PROTEIN 48"/>
    <property type="match status" value="1"/>
</dbReference>
<dbReference type="STRING" id="77020.A0A0M8MS20"/>
<evidence type="ECO:0000256" key="2">
    <source>
        <dbReference type="ARBA" id="ARBA00022574"/>
    </source>
</evidence>
<dbReference type="PROSITE" id="PS50294">
    <property type="entry name" value="WD_REPEATS_REGION"/>
    <property type="match status" value="2"/>
</dbReference>
<evidence type="ECO:0000256" key="1">
    <source>
        <dbReference type="ARBA" id="ARBA00006917"/>
    </source>
</evidence>
<dbReference type="Pfam" id="PF11816">
    <property type="entry name" value="DUF3337"/>
    <property type="match status" value="1"/>
</dbReference>
<dbReference type="Proteomes" id="UP000037751">
    <property type="component" value="Unassembled WGS sequence"/>
</dbReference>
<dbReference type="InterPro" id="IPR019775">
    <property type="entry name" value="WD40_repeat_CS"/>
</dbReference>
<dbReference type="InterPro" id="IPR015943">
    <property type="entry name" value="WD40/YVTN_repeat-like_dom_sf"/>
</dbReference>
<feature type="repeat" description="WD" evidence="4">
    <location>
        <begin position="271"/>
        <end position="312"/>
    </location>
</feature>
<evidence type="ECO:0000256" key="4">
    <source>
        <dbReference type="PROSITE-ProRule" id="PRU00221"/>
    </source>
</evidence>
<proteinExistence type="inferred from homology"/>
<comment type="caution">
    <text evidence="6">The sequence shown here is derived from an EMBL/GenBank/DDBJ whole genome shotgun (WGS) entry which is preliminary data.</text>
</comment>
<protein>
    <submittedName>
        <fullName evidence="6">Wd repeat protein</fullName>
    </submittedName>
</protein>
<sequence length="969" mass="106899">MAARPYDRLAMTAPKRVSYTLPSLMSFDDDSKHRFPYKSTEMQVRSLPVFDLPATKAQRVPSSGMALASPVVSLSATDQPSMREKPPKETRPRHMRPINALAMDTTHVDAYLYSAGIDGLVCMWDLGHVYPGGTYGAPRYMKNMRLHRSWIWDLKLCNRNETVLTCSSDCTIKAWNVDASSATHELGTHNDFVKALAPAHDAGYVASCSLDHTVSLWDIREGRTTPVWRAHTPSSLYSIASNRAGSVIVSGGVDHVVRGWDPRMRDPTFELMGHEDNVRAMTMSDDGRFLLSGSSDTTICLWSLGEQRRIHTLTHHNASIWSLYSDDPQLSTFYSGDREGYLCKVEWDRSTPLEQAEGIVLAHEKEKTTGRSHGIVSIAAYTDEFVWTSNTGSASFSRWADVPRRANRASAQATGRFHGNTAASTVNLRPPDMLQFLSSDETPNLPSSSTGPGASDTSDFHSRLFADEATPMSSQPQCKVKGFHGMVRAVMLNDRVHTLTVDTGGIVALWNIVLGQCLGTFDPDAVYAAAQAQEYAQTWTPRDSPSDTLDIVRGLIEGNGATPPWCTLDTSSGALTVYIDEDKVWAAEVYTSELLPMESAQRDALWKEDRVFLSVFVLRQLFRRFLATEKAIRQAGSDGQPLILRWLTTLNLTPEALLQVPLSQLPNSTMPAGSDASLQSILANMTCADTVHDVHLSNTSEHTEAPLVTSTLQLLHALHQEETGKTGGTSPSSNTVETGTSILGFRRRSSSRRSRKASSMTGGRPDVVKLTRGSLEDQVSALVPILQTTLRDLPAEEALYTDDMAVEMLHVMPSSGENKIALRGKIGTMGRDTPLLELLSPLWLLRLVLSPVDPDHESPRIKVLLQKVSDANESRGIRLPVLTQKVSEISTTRLLRIGRLSEYIYKAVVDMGVQLPTLLNSTLPEDIPIDILCHGSVVPPIYTLAQCQTYCWKNSAGSMTLQYRWRESK</sequence>
<dbReference type="InterPro" id="IPR020472">
    <property type="entry name" value="WD40_PAC1"/>
</dbReference>
<feature type="repeat" description="WD" evidence="4">
    <location>
        <begin position="144"/>
        <end position="185"/>
    </location>
</feature>
<dbReference type="RefSeq" id="XP_017990816.1">
    <property type="nucleotide sequence ID" value="XM_018136055.1"/>
</dbReference>
<dbReference type="AlphaFoldDB" id="A0A0M8MS20"/>
<feature type="region of interest" description="Disordered" evidence="5">
    <location>
        <begin position="722"/>
        <end position="767"/>
    </location>
</feature>
<feature type="compositionally biased region" description="Polar residues" evidence="5">
    <location>
        <begin position="728"/>
        <end position="741"/>
    </location>
</feature>
<dbReference type="InterPro" id="IPR051246">
    <property type="entry name" value="WDR48"/>
</dbReference>
<keyword evidence="2 4" id="KW-0853">WD repeat</keyword>
<keyword evidence="3" id="KW-0677">Repeat</keyword>